<dbReference type="InterPro" id="IPR036397">
    <property type="entry name" value="RNaseH_sf"/>
</dbReference>
<dbReference type="InterPro" id="IPR052343">
    <property type="entry name" value="Retrotransposon-Effector_Assoc"/>
</dbReference>
<evidence type="ECO:0000313" key="3">
    <source>
        <dbReference type="Proteomes" id="UP000619265"/>
    </source>
</evidence>
<dbReference type="InterPro" id="IPR044730">
    <property type="entry name" value="RNase_H-like_dom_plant"/>
</dbReference>
<gene>
    <name evidence="2" type="ORF">F2P56_008175</name>
</gene>
<dbReference type="GO" id="GO:0004523">
    <property type="term" value="F:RNA-DNA hybrid ribonuclease activity"/>
    <property type="evidence" value="ECO:0007669"/>
    <property type="project" value="InterPro"/>
</dbReference>
<dbReference type="Proteomes" id="UP000619265">
    <property type="component" value="Unassembled WGS sequence"/>
</dbReference>
<dbReference type="InterPro" id="IPR012337">
    <property type="entry name" value="RNaseH-like_sf"/>
</dbReference>
<dbReference type="PANTHER" id="PTHR46890:SF48">
    <property type="entry name" value="RNA-DIRECTED DNA POLYMERASE"/>
    <property type="match status" value="1"/>
</dbReference>
<dbReference type="GO" id="GO:0003676">
    <property type="term" value="F:nucleic acid binding"/>
    <property type="evidence" value="ECO:0007669"/>
    <property type="project" value="InterPro"/>
</dbReference>
<dbReference type="SUPFAM" id="SSF56672">
    <property type="entry name" value="DNA/RNA polymerases"/>
    <property type="match status" value="1"/>
</dbReference>
<dbReference type="PROSITE" id="PS50878">
    <property type="entry name" value="RT_POL"/>
    <property type="match status" value="1"/>
</dbReference>
<organism evidence="2 3">
    <name type="scientific">Juglans regia</name>
    <name type="common">English walnut</name>
    <dbReference type="NCBI Taxonomy" id="51240"/>
    <lineage>
        <taxon>Eukaryota</taxon>
        <taxon>Viridiplantae</taxon>
        <taxon>Streptophyta</taxon>
        <taxon>Embryophyta</taxon>
        <taxon>Tracheophyta</taxon>
        <taxon>Spermatophyta</taxon>
        <taxon>Magnoliopsida</taxon>
        <taxon>eudicotyledons</taxon>
        <taxon>Gunneridae</taxon>
        <taxon>Pentapetalae</taxon>
        <taxon>rosids</taxon>
        <taxon>fabids</taxon>
        <taxon>Fagales</taxon>
        <taxon>Juglandaceae</taxon>
        <taxon>Juglans</taxon>
    </lineage>
</organism>
<comment type="caution">
    <text evidence="2">The sequence shown here is derived from an EMBL/GenBank/DDBJ whole genome shotgun (WGS) entry which is preliminary data.</text>
</comment>
<accession>A0A833Y5W6</accession>
<proteinExistence type="predicted"/>
<dbReference type="Gene3D" id="3.30.420.10">
    <property type="entry name" value="Ribonuclease H-like superfamily/Ribonuclease H"/>
    <property type="match status" value="1"/>
</dbReference>
<dbReference type="Pfam" id="PF13456">
    <property type="entry name" value="RVT_3"/>
    <property type="match status" value="1"/>
</dbReference>
<dbReference type="AlphaFoldDB" id="A0A833Y5W6"/>
<dbReference type="CDD" id="cd06222">
    <property type="entry name" value="RNase_H_like"/>
    <property type="match status" value="1"/>
</dbReference>
<dbReference type="InterPro" id="IPR002156">
    <property type="entry name" value="RNaseH_domain"/>
</dbReference>
<feature type="domain" description="Reverse transcriptase" evidence="1">
    <location>
        <begin position="1"/>
        <end position="311"/>
    </location>
</feature>
<dbReference type="InterPro" id="IPR043502">
    <property type="entry name" value="DNA/RNA_pol_sf"/>
</dbReference>
<dbReference type="InterPro" id="IPR000477">
    <property type="entry name" value="RT_dom"/>
</dbReference>
<evidence type="ECO:0000313" key="2">
    <source>
        <dbReference type="EMBL" id="KAF5476464.1"/>
    </source>
</evidence>
<dbReference type="PANTHER" id="PTHR46890">
    <property type="entry name" value="NON-LTR RETROLELEMENT REVERSE TRANSCRIPTASE-LIKE PROTEIN-RELATED"/>
    <property type="match status" value="1"/>
</dbReference>
<dbReference type="EMBL" id="LIHL02000003">
    <property type="protein sequence ID" value="KAF5476464.1"/>
    <property type="molecule type" value="Genomic_DNA"/>
</dbReference>
<sequence length="502" mass="56900">MEFLTALNGRVTNEMNAELTKPFMAQEVEEALHQVNPTKAPGPDGMAPIFFQQYWSTVGGSITAAVLQALNDGHFSAFVLGRIISDNILVAYEIIHFLRNKRRGKEGYMSLKLDMSKAYDRLEWSYLEKVMQQMGFQDKWIQMIMFCVTSVSFSVLINGEPTSTIFPSRGIRQGDPLSPYLFLLCTERLTSLLNQATQSGLLSGVKVCRGAPLINYLLFADDSLIFRMANVNETLVVHNLLETYEQAFGQKINREKTAMVFSADVQSATRAYLCIFGEFKPSNSVIEQMMVRFWWGKKKEEKMIHWMCKIFKSDAIIRKNRITKWSPPANDVLKLNVDGTIFHKQGAVGVGLVLRDSKGEVLMAVSKKELAMIDSYEIELLEVLRGMQFCLPMGIHELQIECDSLLVVQDIQASTGSSSLMGHILQDVKQLMQRVPKCSIQHVFRDSNVVAHKLAKLALNVQDVNVWCDDIPISIKQPIWVDKQLSCLLFFIEMVHMMPPTY</sequence>
<reference evidence="2" key="1">
    <citation type="submission" date="2015-10" db="EMBL/GenBank/DDBJ databases">
        <authorList>
            <person name="Martinez-Garcia P.J."/>
            <person name="Crepeau M.W."/>
            <person name="Puiu D."/>
            <person name="Gonzalez-Ibeas D."/>
            <person name="Whalen J."/>
            <person name="Stevens K."/>
            <person name="Paul R."/>
            <person name="Butterfield T."/>
            <person name="Britton M."/>
            <person name="Reagan R."/>
            <person name="Chakraborty S."/>
            <person name="Walawage S.L."/>
            <person name="Vasquez-Gross H.A."/>
            <person name="Cardeno C."/>
            <person name="Famula R."/>
            <person name="Pratt K."/>
            <person name="Kuruganti S."/>
            <person name="Aradhya M.K."/>
            <person name="Leslie C.A."/>
            <person name="Dandekar A.M."/>
            <person name="Salzberg S.L."/>
            <person name="Wegrzyn J.L."/>
            <person name="Langley C.H."/>
            <person name="Neale D.B."/>
        </authorList>
    </citation>
    <scope>NUCLEOTIDE SEQUENCE</scope>
    <source>
        <tissue evidence="2">Leaves</tissue>
    </source>
</reference>
<dbReference type="Gramene" id="Jr03_27640_p1">
    <property type="protein sequence ID" value="cds.Jr03_27640_p1"/>
    <property type="gene ID" value="Jr03_27640"/>
</dbReference>
<dbReference type="SUPFAM" id="SSF53098">
    <property type="entry name" value="Ribonuclease H-like"/>
    <property type="match status" value="1"/>
</dbReference>
<name>A0A833Y5W6_JUGRE</name>
<evidence type="ECO:0000259" key="1">
    <source>
        <dbReference type="PROSITE" id="PS50878"/>
    </source>
</evidence>
<reference evidence="2" key="2">
    <citation type="submission" date="2020-03" db="EMBL/GenBank/DDBJ databases">
        <title>Walnut 2.0.</title>
        <authorList>
            <person name="Marrano A."/>
            <person name="Britton M."/>
            <person name="Zimin A.V."/>
            <person name="Zaini P.A."/>
            <person name="Workman R."/>
            <person name="Puiu D."/>
            <person name="Bianco L."/>
            <person name="Allen B.J."/>
            <person name="Troggio M."/>
            <person name="Leslie C.A."/>
            <person name="Timp W."/>
            <person name="Dendekar A."/>
            <person name="Salzberg S.L."/>
            <person name="Neale D.B."/>
        </authorList>
    </citation>
    <scope>NUCLEOTIDE SEQUENCE</scope>
    <source>
        <tissue evidence="2">Leaves</tissue>
    </source>
</reference>
<protein>
    <recommendedName>
        <fullName evidence="1">Reverse transcriptase domain-containing protein</fullName>
    </recommendedName>
</protein>
<dbReference type="Pfam" id="PF00078">
    <property type="entry name" value="RVT_1"/>
    <property type="match status" value="1"/>
</dbReference>
<dbReference type="CDD" id="cd01650">
    <property type="entry name" value="RT_nLTR_like"/>
    <property type="match status" value="1"/>
</dbReference>